<dbReference type="GO" id="GO:0046475">
    <property type="term" value="P:glycerophospholipid catabolic process"/>
    <property type="evidence" value="ECO:0007669"/>
    <property type="project" value="TreeGrafter"/>
</dbReference>
<feature type="domain" description="PNPLA" evidence="4">
    <location>
        <begin position="45"/>
        <end position="145"/>
    </location>
</feature>
<keyword evidence="3" id="KW-0812">Transmembrane</keyword>
<reference evidence="5 6" key="1">
    <citation type="submission" date="2017-09" db="EMBL/GenBank/DDBJ databases">
        <authorList>
            <person name="Ehlers B."/>
            <person name="Leendertz F.H."/>
        </authorList>
    </citation>
    <scope>NUCLEOTIDE SEQUENCE [LARGE SCALE GENOMIC DNA]</scope>
    <source>
        <strain evidence="5 6">CGMCC 1.10978</strain>
    </source>
</reference>
<proteinExistence type="predicted"/>
<keyword evidence="6" id="KW-1185">Reference proteome</keyword>
<evidence type="ECO:0000256" key="3">
    <source>
        <dbReference type="SAM" id="Phobius"/>
    </source>
</evidence>
<dbReference type="InterPro" id="IPR016035">
    <property type="entry name" value="Acyl_Trfase/lysoPLipase"/>
</dbReference>
<dbReference type="PANTHER" id="PTHR10728:SF40">
    <property type="entry name" value="PATATIN FAMILY PROTEIN"/>
    <property type="match status" value="1"/>
</dbReference>
<organism evidence="5 6">
    <name type="scientific">Pseudoxanthomonas wuyuanensis</name>
    <dbReference type="NCBI Taxonomy" id="1073196"/>
    <lineage>
        <taxon>Bacteria</taxon>
        <taxon>Pseudomonadati</taxon>
        <taxon>Pseudomonadota</taxon>
        <taxon>Gammaproteobacteria</taxon>
        <taxon>Lysobacterales</taxon>
        <taxon>Lysobacteraceae</taxon>
        <taxon>Pseudoxanthomonas</taxon>
    </lineage>
</organism>
<dbReference type="InterPro" id="IPR002641">
    <property type="entry name" value="PNPLA_dom"/>
</dbReference>
<dbReference type="Proteomes" id="UP000219374">
    <property type="component" value="Unassembled WGS sequence"/>
</dbReference>
<feature type="transmembrane region" description="Helical" evidence="3">
    <location>
        <begin position="292"/>
        <end position="313"/>
    </location>
</feature>
<feature type="transmembrane region" description="Helical" evidence="3">
    <location>
        <begin position="221"/>
        <end position="241"/>
    </location>
</feature>
<name>A0A286DGH2_9GAMM</name>
<feature type="transmembrane region" description="Helical" evidence="3">
    <location>
        <begin position="253"/>
        <end position="271"/>
    </location>
</feature>
<feature type="transmembrane region" description="Helical" evidence="3">
    <location>
        <begin position="40"/>
        <end position="62"/>
    </location>
</feature>
<dbReference type="RefSeq" id="WP_097123735.1">
    <property type="nucleotide sequence ID" value="NZ_OCND01000018.1"/>
</dbReference>
<gene>
    <name evidence="5" type="ORF">SAMN06296416_11810</name>
</gene>
<dbReference type="GO" id="GO:0005829">
    <property type="term" value="C:cytosol"/>
    <property type="evidence" value="ECO:0007669"/>
    <property type="project" value="TreeGrafter"/>
</dbReference>
<protein>
    <submittedName>
        <fullName evidence="5">Patatin-like phospholipase</fullName>
    </submittedName>
</protein>
<dbReference type="GO" id="GO:0004623">
    <property type="term" value="F:phospholipase A2 activity"/>
    <property type="evidence" value="ECO:0007669"/>
    <property type="project" value="TreeGrafter"/>
</dbReference>
<dbReference type="OrthoDB" id="100544at2"/>
<evidence type="ECO:0000313" key="6">
    <source>
        <dbReference type="Proteomes" id="UP000219374"/>
    </source>
</evidence>
<feature type="transmembrane region" description="Helical" evidence="3">
    <location>
        <begin position="407"/>
        <end position="427"/>
    </location>
</feature>
<dbReference type="EMBL" id="OCND01000018">
    <property type="protein sequence ID" value="SOD57847.1"/>
    <property type="molecule type" value="Genomic_DNA"/>
</dbReference>
<keyword evidence="1" id="KW-0443">Lipid metabolism</keyword>
<sequence>MQPELDPRVLDANARVDAAHEFDEHVLARRKRAGVENEPAGAWALALSGGGIRSATFCLGLIRSLARAGLLKRFDYLSTVSGGGYLGASLGRLYSASVTATQVEQGVASQDSMWLWWLRNNGRYLTPAGAKDLGYASASILRGVISTHLEIGILILTMAALVLLPHFLVSLFPPVYDQTLWSHGVVYAMPSVWAWLLVIPSWVCLYQVCAYWYTRDRHSPASVVLIVLTAAGCVLIAAKAGSEARSSLSTAKYVLAVLATAPAGALIGVLIDRTRGISASAQRLARTKRLSYGLWGLGICAALAVLDWCTWQLTRLFWGDQLHQAAYRIGGTALVLTAIGRLVLPELQRRMVTIKGPSVNIQRALNILGIALCVVVAVLWTSIFSAALFPESARTVFWVPQWNNLRAIPPILTLALVLLGCAAYLLATRQSFDLLNLASLHNFYRARIERAYVSSGNCGAKGGRFKSSALDPVSPASTTQVAPLTEAIEGDDVELEAYRPHACGGPIHLINCCINQSVDDRTGLYNADRKGVALTVSALGVEVGTQLPSAAPQALLGRLSKWIAISGAAASTGMGSRTSPGFAALLFMSGIRLGFWTPSLLRTASGRTVTGLKGALLRWAPKPLAIVAESLARFPGLSSPFWYVSDGGHFDNTGIYALLKRRPSLIVAADCGADPKYLFGDLESLVRKAQIDYGTTIEFIPNLPGVLPPSLKQIAGTPETIQPELGSQWLVLGRMTYSNGQVGTLIVVKPRRLDSMPFDLVAYADRNPDFPQQTTGDQFFDEAQWESYHELGLLAGAGFSDQLIRDSVKATHELTPAYSSLELSERSSLELSERQAATLKAKADRGRRAGFTVRETLGAGLSLSLVIAAWQGFEQYREARRAEQRVYEKEIYEISQRIRSEPIDTLYKGQFLSLARESVARGDDAMETVLARLNSRCDSLPDTKSPDPKSKGECFTLYKDVSEEFTKTPKPFYDYWFLDKREAYDNLKKPAVASEVALTLPAIPTKDNAGYMPGYAASTLAVSAADAACDLQLPSPSGKRSQCADETSKVLQAANITSTNPCSPDVRVFVHVYDEQSRPIAQQEGLALMKAVGAGTAPVENVVATATRLGRASPYVWKKPTLVYPVGTAPVCIQKASERFGKLLGLQQIGSGTANSLELWIPPRTLVSVSATQVSTRGDGIAKSPSDVVKAPPPTQQPQFVPRIDHLPLVRYAPGRLLSAAGTWPPRFNADATTLNLRQVQAVRIHWKQLTGICHQTTRPTGRLVVYGFASDDPVLDARGRRTPNSDDLNRHLANMRAMGLAAALEAQIRSISPDATVTIEPKSWEDIGEMRALRDNDKSLAKVGSGHSPIQDFRSATLSLNDFNCVAR</sequence>
<keyword evidence="3" id="KW-1133">Transmembrane helix</keyword>
<evidence type="ECO:0000256" key="1">
    <source>
        <dbReference type="ARBA" id="ARBA00023098"/>
    </source>
</evidence>
<feature type="transmembrane region" description="Helical" evidence="3">
    <location>
        <begin position="365"/>
        <end position="387"/>
    </location>
</feature>
<evidence type="ECO:0000313" key="5">
    <source>
        <dbReference type="EMBL" id="SOD57847.1"/>
    </source>
</evidence>
<feature type="region of interest" description="Disordered" evidence="2">
    <location>
        <begin position="1177"/>
        <end position="1198"/>
    </location>
</feature>
<keyword evidence="3" id="KW-0472">Membrane</keyword>
<feature type="transmembrane region" description="Helical" evidence="3">
    <location>
        <begin position="192"/>
        <end position="214"/>
    </location>
</feature>
<feature type="transmembrane region" description="Helical" evidence="3">
    <location>
        <begin position="325"/>
        <end position="344"/>
    </location>
</feature>
<feature type="transmembrane region" description="Helical" evidence="3">
    <location>
        <begin position="582"/>
        <end position="601"/>
    </location>
</feature>
<evidence type="ECO:0000256" key="2">
    <source>
        <dbReference type="SAM" id="MobiDB-lite"/>
    </source>
</evidence>
<dbReference type="Pfam" id="PF01734">
    <property type="entry name" value="Patatin"/>
    <property type="match status" value="1"/>
</dbReference>
<dbReference type="PANTHER" id="PTHR10728">
    <property type="entry name" value="CYTOSOLIC PHOSPHOLIPASE A2"/>
    <property type="match status" value="1"/>
</dbReference>
<evidence type="ECO:0000259" key="4">
    <source>
        <dbReference type="Pfam" id="PF01734"/>
    </source>
</evidence>
<dbReference type="Gene3D" id="3.40.1090.10">
    <property type="entry name" value="Cytosolic phospholipase A2 catalytic domain"/>
    <property type="match status" value="1"/>
</dbReference>
<accession>A0A286DGH2</accession>
<feature type="transmembrane region" description="Helical" evidence="3">
    <location>
        <begin position="151"/>
        <end position="172"/>
    </location>
</feature>
<dbReference type="SUPFAM" id="SSF52151">
    <property type="entry name" value="FabD/lysophospholipase-like"/>
    <property type="match status" value="2"/>
</dbReference>